<sequence length="200" mass="21266">MKAHRLQIACPGASVETVVEDPGRELAGLALIAHPHPLHGGSLDNKVAYTLARAALARGYLAVRPNFRGVGASTGAYDYGIGEARDLVAVAEHLAAQFGYLPWTLLGFSFGAYVQHRVAREIEARRLVMVGPAVSMYDFGAPAVPTAIVHGEEDELIPLAAVRAYAEAHAVPLHTIPGAGHFFHGKLVPLRTLVEGLLEP</sequence>
<dbReference type="PANTHER" id="PTHR42103">
    <property type="entry name" value="ALPHA/BETA-HYDROLASES SUPERFAMILY PROTEIN"/>
    <property type="match status" value="1"/>
</dbReference>
<comment type="caution">
    <text evidence="2">The sequence shown here is derived from an EMBL/GenBank/DDBJ whole genome shotgun (WGS) entry which is preliminary data.</text>
</comment>
<keyword evidence="2" id="KW-0378">Hydrolase</keyword>
<organism evidence="2 3">
    <name type="scientific">Parasulfuritortus cantonensis</name>
    <dbReference type="NCBI Taxonomy" id="2528202"/>
    <lineage>
        <taxon>Bacteria</taxon>
        <taxon>Pseudomonadati</taxon>
        <taxon>Pseudomonadota</taxon>
        <taxon>Betaproteobacteria</taxon>
        <taxon>Nitrosomonadales</taxon>
        <taxon>Thiobacillaceae</taxon>
        <taxon>Parasulfuritortus</taxon>
    </lineage>
</organism>
<proteinExistence type="predicted"/>
<name>A0A4R1B288_9PROT</name>
<reference evidence="2 3" key="1">
    <citation type="submission" date="2019-03" db="EMBL/GenBank/DDBJ databases">
        <title>Genome sequence of Thiobacillaceae bacterium LSR1, a sulfur-oxidizing bacterium isolated from freshwater sediment.</title>
        <authorList>
            <person name="Li S."/>
        </authorList>
    </citation>
    <scope>NUCLEOTIDE SEQUENCE [LARGE SCALE GENOMIC DNA]</scope>
    <source>
        <strain evidence="2 3">LSR1</strain>
    </source>
</reference>
<evidence type="ECO:0000313" key="3">
    <source>
        <dbReference type="Proteomes" id="UP000295443"/>
    </source>
</evidence>
<gene>
    <name evidence="2" type="ORF">EZJ19_13265</name>
</gene>
<evidence type="ECO:0000259" key="1">
    <source>
        <dbReference type="Pfam" id="PF02129"/>
    </source>
</evidence>
<dbReference type="GO" id="GO:0016787">
    <property type="term" value="F:hydrolase activity"/>
    <property type="evidence" value="ECO:0007669"/>
    <property type="project" value="UniProtKB-KW"/>
</dbReference>
<dbReference type="Pfam" id="PF02129">
    <property type="entry name" value="Peptidase_S15"/>
    <property type="match status" value="1"/>
</dbReference>
<dbReference type="InterPro" id="IPR000383">
    <property type="entry name" value="Xaa-Pro-like_dom"/>
</dbReference>
<dbReference type="InterPro" id="IPR029058">
    <property type="entry name" value="AB_hydrolase_fold"/>
</dbReference>
<dbReference type="AlphaFoldDB" id="A0A4R1B288"/>
<accession>A0A4R1B288</accession>
<dbReference type="SUPFAM" id="SSF53474">
    <property type="entry name" value="alpha/beta-Hydrolases"/>
    <property type="match status" value="1"/>
</dbReference>
<dbReference type="PANTHER" id="PTHR42103:SF2">
    <property type="entry name" value="AB HYDROLASE-1 DOMAIN-CONTAINING PROTEIN"/>
    <property type="match status" value="1"/>
</dbReference>
<dbReference type="RefSeq" id="WP_131448357.1">
    <property type="nucleotide sequence ID" value="NZ_SJZB01000046.1"/>
</dbReference>
<dbReference type="Gene3D" id="3.40.50.1820">
    <property type="entry name" value="alpha/beta hydrolase"/>
    <property type="match status" value="1"/>
</dbReference>
<feature type="domain" description="Xaa-Pro dipeptidyl-peptidase-like" evidence="1">
    <location>
        <begin position="32"/>
        <end position="138"/>
    </location>
</feature>
<evidence type="ECO:0000313" key="2">
    <source>
        <dbReference type="EMBL" id="TCJ11931.1"/>
    </source>
</evidence>
<dbReference type="OrthoDB" id="9800435at2"/>
<keyword evidence="3" id="KW-1185">Reference proteome</keyword>
<dbReference type="EMBL" id="SJZB01000046">
    <property type="protein sequence ID" value="TCJ11931.1"/>
    <property type="molecule type" value="Genomic_DNA"/>
</dbReference>
<protein>
    <submittedName>
        <fullName evidence="2">Alpha/beta hydrolase</fullName>
    </submittedName>
</protein>
<dbReference type="Proteomes" id="UP000295443">
    <property type="component" value="Unassembled WGS sequence"/>
</dbReference>